<dbReference type="InterPro" id="IPR000909">
    <property type="entry name" value="PLipase_C_PInositol-sp_X_dom"/>
</dbReference>
<feature type="signal peptide" evidence="2">
    <location>
        <begin position="1"/>
        <end position="23"/>
    </location>
</feature>
<name>A0AA39XCQ6_9PEZI</name>
<reference evidence="4" key="1">
    <citation type="submission" date="2023-06" db="EMBL/GenBank/DDBJ databases">
        <title>Genome-scale phylogeny and comparative genomics of the fungal order Sordariales.</title>
        <authorList>
            <consortium name="Lawrence Berkeley National Laboratory"/>
            <person name="Hensen N."/>
            <person name="Bonometti L."/>
            <person name="Westerberg I."/>
            <person name="Brannstrom I.O."/>
            <person name="Guillou S."/>
            <person name="Cros-Aarteil S."/>
            <person name="Calhoun S."/>
            <person name="Haridas S."/>
            <person name="Kuo A."/>
            <person name="Mondo S."/>
            <person name="Pangilinan J."/>
            <person name="Riley R."/>
            <person name="LaButti K."/>
            <person name="Andreopoulos B."/>
            <person name="Lipzen A."/>
            <person name="Chen C."/>
            <person name="Yanf M."/>
            <person name="Daum C."/>
            <person name="Ng V."/>
            <person name="Clum A."/>
            <person name="Steindorff A."/>
            <person name="Ohm R."/>
            <person name="Martin F."/>
            <person name="Silar P."/>
            <person name="Natvig D."/>
            <person name="Lalanne C."/>
            <person name="Gautier V."/>
            <person name="Ament-velasquez S.L."/>
            <person name="Kruys A."/>
            <person name="Hutchinson M.I."/>
            <person name="Powell A.J."/>
            <person name="Barry K."/>
            <person name="Miller A.N."/>
            <person name="Grigoriev I.V."/>
            <person name="Debuchy R."/>
            <person name="Gladieux P."/>
            <person name="Thoren M.H."/>
            <person name="Johannesson H."/>
        </authorList>
    </citation>
    <scope>NUCLEOTIDE SEQUENCE</scope>
    <source>
        <strain evidence="4">SMH3391-2</strain>
    </source>
</reference>
<evidence type="ECO:0000313" key="4">
    <source>
        <dbReference type="EMBL" id="KAK0630825.1"/>
    </source>
</evidence>
<dbReference type="SUPFAM" id="SSF51695">
    <property type="entry name" value="PLC-like phosphodiesterases"/>
    <property type="match status" value="1"/>
</dbReference>
<dbReference type="CDD" id="cd08586">
    <property type="entry name" value="PI-PLCc_BcPLC_like"/>
    <property type="match status" value="1"/>
</dbReference>
<proteinExistence type="predicted"/>
<keyword evidence="2" id="KW-0732">Signal</keyword>
<feature type="compositionally biased region" description="Low complexity" evidence="1">
    <location>
        <begin position="64"/>
        <end position="73"/>
    </location>
</feature>
<organism evidence="4 5">
    <name type="scientific">Bombardia bombarda</name>
    <dbReference type="NCBI Taxonomy" id="252184"/>
    <lineage>
        <taxon>Eukaryota</taxon>
        <taxon>Fungi</taxon>
        <taxon>Dikarya</taxon>
        <taxon>Ascomycota</taxon>
        <taxon>Pezizomycotina</taxon>
        <taxon>Sordariomycetes</taxon>
        <taxon>Sordariomycetidae</taxon>
        <taxon>Sordariales</taxon>
        <taxon>Lasiosphaeriaceae</taxon>
        <taxon>Bombardia</taxon>
    </lineage>
</organism>
<keyword evidence="5" id="KW-1185">Reference proteome</keyword>
<dbReference type="PANTHER" id="PTHR13593:SF116">
    <property type="entry name" value="PLC-LIKE PHOSPHODIESTERASE"/>
    <property type="match status" value="1"/>
</dbReference>
<evidence type="ECO:0000259" key="3">
    <source>
        <dbReference type="SMART" id="SM00148"/>
    </source>
</evidence>
<dbReference type="PANTHER" id="PTHR13593">
    <property type="match status" value="1"/>
</dbReference>
<comment type="caution">
    <text evidence="4">The sequence shown here is derived from an EMBL/GenBank/DDBJ whole genome shotgun (WGS) entry which is preliminary data.</text>
</comment>
<feature type="domain" description="Phosphatidylinositol-specific phospholipase C X" evidence="3">
    <location>
        <begin position="81"/>
        <end position="250"/>
    </location>
</feature>
<dbReference type="Proteomes" id="UP001174934">
    <property type="component" value="Unassembled WGS sequence"/>
</dbReference>
<dbReference type="PROSITE" id="PS50007">
    <property type="entry name" value="PIPLC_X_DOMAIN"/>
    <property type="match status" value="1"/>
</dbReference>
<feature type="chain" id="PRO_5041241696" evidence="2">
    <location>
        <begin position="24"/>
        <end position="408"/>
    </location>
</feature>
<protein>
    <submittedName>
        <fullName evidence="4">PLC-like phosphodiesterase</fullName>
    </submittedName>
</protein>
<dbReference type="EMBL" id="JAULSR010000002">
    <property type="protein sequence ID" value="KAK0630825.1"/>
    <property type="molecule type" value="Genomic_DNA"/>
</dbReference>
<dbReference type="InterPro" id="IPR051057">
    <property type="entry name" value="PI-PLC_domain"/>
</dbReference>
<feature type="region of interest" description="Disordered" evidence="1">
    <location>
        <begin position="54"/>
        <end position="73"/>
    </location>
</feature>
<evidence type="ECO:0000256" key="1">
    <source>
        <dbReference type="SAM" id="MobiDB-lite"/>
    </source>
</evidence>
<dbReference type="InterPro" id="IPR017946">
    <property type="entry name" value="PLC-like_Pdiesterase_TIM-brl"/>
</dbReference>
<dbReference type="GO" id="GO:0006629">
    <property type="term" value="P:lipid metabolic process"/>
    <property type="evidence" value="ECO:0007669"/>
    <property type="project" value="InterPro"/>
</dbReference>
<gene>
    <name evidence="4" type="ORF">B0T17DRAFT_616431</name>
</gene>
<dbReference type="SMART" id="SM00148">
    <property type="entry name" value="PLCXc"/>
    <property type="match status" value="1"/>
</dbReference>
<evidence type="ECO:0000313" key="5">
    <source>
        <dbReference type="Proteomes" id="UP001174934"/>
    </source>
</evidence>
<accession>A0AA39XCQ6</accession>
<sequence>MAALAWLLVLHFHLLSFISPSAGTATTTTLQTSQSLADLALKKVLADSAQVFGEYSPSSSPNKTTTTTTTTTTSRARWMRQIPDAALLTQLSIPGTHDSATWNFSQATRDSLAHNTDPANGVFDAVFYRCQAASPAAALDAGIRFFDLRYALDPTGTALAFYHKAALMSQRATVEDVLFGFYAWLEAHPSEVVILSFQYEGGRPNEPSGYFATAQGLLAGVLTGSRYVLQQRGELGTLGQARGRIVVFQRFDLPTEQQQLLLPGLHFSPSLWPDNGKDFVLTYNTARNLSAYIEDYYEPNDLGGANLSAVAIIDAKVAAVEAHLNKAAGGGDDLYITFTSAEYNLNDPHVTPEIMALGNGTELTPQGGVNQQLVGVLKGLRGKRLGIVVLDFWDQPGDVDLVGAVLGL</sequence>
<evidence type="ECO:0000256" key="2">
    <source>
        <dbReference type="SAM" id="SignalP"/>
    </source>
</evidence>
<dbReference type="GO" id="GO:0008081">
    <property type="term" value="F:phosphoric diester hydrolase activity"/>
    <property type="evidence" value="ECO:0007669"/>
    <property type="project" value="InterPro"/>
</dbReference>
<dbReference type="Gene3D" id="3.20.20.190">
    <property type="entry name" value="Phosphatidylinositol (PI) phosphodiesterase"/>
    <property type="match status" value="1"/>
</dbReference>
<dbReference type="AlphaFoldDB" id="A0AA39XCQ6"/>